<keyword evidence="9 10" id="KW-0472">Membrane</keyword>
<feature type="transmembrane region" description="Helical" evidence="10">
    <location>
        <begin position="67"/>
        <end position="98"/>
    </location>
</feature>
<evidence type="ECO:0000256" key="4">
    <source>
        <dbReference type="ARBA" id="ARBA00022528"/>
    </source>
</evidence>
<evidence type="ECO:0000256" key="5">
    <source>
        <dbReference type="ARBA" id="ARBA00022640"/>
    </source>
</evidence>
<evidence type="ECO:0000256" key="7">
    <source>
        <dbReference type="ARBA" id="ARBA00022748"/>
    </source>
</evidence>
<dbReference type="AlphaFoldDB" id="K8EHB3"/>
<dbReference type="KEGG" id="bpg:Bathy08g02210"/>
<keyword evidence="4" id="KW-0150">Chloroplast</keyword>
<dbReference type="GeneID" id="19014200"/>
<dbReference type="STRING" id="41875.K8EHB3"/>
<comment type="similarity">
    <text evidence="3">Belongs to the DsbD family.</text>
</comment>
<feature type="domain" description="Cytochrome C biogenesis protein transmembrane" evidence="11">
    <location>
        <begin position="67"/>
        <end position="259"/>
    </location>
</feature>
<evidence type="ECO:0000256" key="10">
    <source>
        <dbReference type="SAM" id="Phobius"/>
    </source>
</evidence>
<feature type="transmembrane region" description="Helical" evidence="10">
    <location>
        <begin position="190"/>
        <end position="222"/>
    </location>
</feature>
<dbReference type="Pfam" id="PF02683">
    <property type="entry name" value="DsbD_TM"/>
    <property type="match status" value="1"/>
</dbReference>
<dbReference type="GO" id="GO:0017004">
    <property type="term" value="P:cytochrome complex assembly"/>
    <property type="evidence" value="ECO:0007669"/>
    <property type="project" value="UniProtKB-KW"/>
</dbReference>
<keyword evidence="7" id="KW-0201">Cytochrome c-type biogenesis</keyword>
<dbReference type="RefSeq" id="XP_007511416.1">
    <property type="nucleotide sequence ID" value="XM_007511354.1"/>
</dbReference>
<dbReference type="eggNOG" id="ENOG502QR2K">
    <property type="taxonomic scope" value="Eukaryota"/>
</dbReference>
<comment type="subcellular location">
    <subcellularLocation>
        <location evidence="1">Membrane</location>
        <topology evidence="1">Multi-pass membrane protein</topology>
    </subcellularLocation>
    <subcellularLocation>
        <location evidence="2">Plastid</location>
        <location evidence="2">Chloroplast</location>
    </subcellularLocation>
</comment>
<organism evidence="12 13">
    <name type="scientific">Bathycoccus prasinos</name>
    <dbReference type="NCBI Taxonomy" id="41875"/>
    <lineage>
        <taxon>Eukaryota</taxon>
        <taxon>Viridiplantae</taxon>
        <taxon>Chlorophyta</taxon>
        <taxon>Mamiellophyceae</taxon>
        <taxon>Mamiellales</taxon>
        <taxon>Bathycoccaceae</taxon>
        <taxon>Bathycoccus</taxon>
    </lineage>
</organism>
<proteinExistence type="inferred from homology"/>
<feature type="transmembrane region" description="Helical" evidence="10">
    <location>
        <begin position="146"/>
        <end position="169"/>
    </location>
</feature>
<dbReference type="EMBL" id="FO082271">
    <property type="protein sequence ID" value="CCO17537.1"/>
    <property type="molecule type" value="Genomic_DNA"/>
</dbReference>
<evidence type="ECO:0000256" key="3">
    <source>
        <dbReference type="ARBA" id="ARBA00006143"/>
    </source>
</evidence>
<dbReference type="PANTHER" id="PTHR31272:SF6">
    <property type="entry name" value="CYTOCHROME C-TYPE BIOGENESIS CCDA-LIKE CHLOROPLASTIC PROTEIN"/>
    <property type="match status" value="1"/>
</dbReference>
<dbReference type="InterPro" id="IPR003834">
    <property type="entry name" value="Cyt_c_assmbl_TM_dom"/>
</dbReference>
<keyword evidence="6 10" id="KW-0812">Transmembrane</keyword>
<dbReference type="Proteomes" id="UP000198341">
    <property type="component" value="Chromosome 8"/>
</dbReference>
<evidence type="ECO:0000256" key="9">
    <source>
        <dbReference type="ARBA" id="ARBA00023136"/>
    </source>
</evidence>
<evidence type="ECO:0000259" key="11">
    <source>
        <dbReference type="Pfam" id="PF02683"/>
    </source>
</evidence>
<feature type="transmembrane region" description="Helical" evidence="10">
    <location>
        <begin position="267"/>
        <end position="286"/>
    </location>
</feature>
<evidence type="ECO:0000313" key="12">
    <source>
        <dbReference type="EMBL" id="CCO17537.1"/>
    </source>
</evidence>
<sequence>MVDNTNEIANVADAVLSKSLFDVTSGLDAFVSGALGGGGGEIIANNSGSVFSNVTSSASAHASPTTFVLVFVAGLVTSLSPCTLSVLPLTLGYIGGYASSSLKENEEENEDAKKSAMRVNAIAFAVGLASAFALFGVFAATAGKAFGQIGVVAPISVAVLAIVMGLNLLGEVQLRFPSFGSNFDPRSLNLPPFLTSFVAGATFALAASPCATPVLSTLLAYVAASSNNVLSGGFLLFSYTLGYSAPLLLAASAAGNIKSVMGVREKTAWVTPASGFLLVAGGWYALLGRVVPMILGA</sequence>
<dbReference type="GO" id="GO:0016020">
    <property type="term" value="C:membrane"/>
    <property type="evidence" value="ECO:0007669"/>
    <property type="project" value="UniProtKB-SubCell"/>
</dbReference>
<name>K8EHB3_9CHLO</name>
<dbReference type="GO" id="GO:0009507">
    <property type="term" value="C:chloroplast"/>
    <property type="evidence" value="ECO:0007669"/>
    <property type="project" value="UniProtKB-SubCell"/>
</dbReference>
<keyword evidence="13" id="KW-1185">Reference proteome</keyword>
<keyword evidence="5" id="KW-0934">Plastid</keyword>
<evidence type="ECO:0000256" key="6">
    <source>
        <dbReference type="ARBA" id="ARBA00022692"/>
    </source>
</evidence>
<evidence type="ECO:0000256" key="1">
    <source>
        <dbReference type="ARBA" id="ARBA00004141"/>
    </source>
</evidence>
<feature type="transmembrane region" description="Helical" evidence="10">
    <location>
        <begin position="119"/>
        <end position="140"/>
    </location>
</feature>
<evidence type="ECO:0000313" key="13">
    <source>
        <dbReference type="Proteomes" id="UP000198341"/>
    </source>
</evidence>
<evidence type="ECO:0000256" key="8">
    <source>
        <dbReference type="ARBA" id="ARBA00022989"/>
    </source>
</evidence>
<dbReference type="InterPro" id="IPR051790">
    <property type="entry name" value="Cytochrome_c-biogenesis_DsbD"/>
</dbReference>
<protein>
    <recommendedName>
        <fullName evidence="11">Cytochrome C biogenesis protein transmembrane domain-containing protein</fullName>
    </recommendedName>
</protein>
<evidence type="ECO:0000256" key="2">
    <source>
        <dbReference type="ARBA" id="ARBA00004229"/>
    </source>
</evidence>
<dbReference type="PANTHER" id="PTHR31272">
    <property type="entry name" value="CYTOCHROME C-TYPE BIOGENESIS PROTEIN HI_1454-RELATED"/>
    <property type="match status" value="1"/>
</dbReference>
<reference evidence="12 13" key="1">
    <citation type="submission" date="2011-10" db="EMBL/GenBank/DDBJ databases">
        <authorList>
            <person name="Genoscope - CEA"/>
        </authorList>
    </citation>
    <scope>NUCLEOTIDE SEQUENCE [LARGE SCALE GENOMIC DNA]</scope>
    <source>
        <strain evidence="12 13">RCC 1105</strain>
    </source>
</reference>
<keyword evidence="8 10" id="KW-1133">Transmembrane helix</keyword>
<feature type="transmembrane region" description="Helical" evidence="10">
    <location>
        <begin position="234"/>
        <end position="255"/>
    </location>
</feature>
<accession>K8EHB3</accession>
<gene>
    <name evidence="12" type="ORF">Bathy08g02210</name>
</gene>
<dbReference type="OrthoDB" id="40974at2759"/>